<organism evidence="1 2">
    <name type="scientific">Micromonospora pisi</name>
    <dbReference type="NCBI Taxonomy" id="589240"/>
    <lineage>
        <taxon>Bacteria</taxon>
        <taxon>Bacillati</taxon>
        <taxon>Actinomycetota</taxon>
        <taxon>Actinomycetes</taxon>
        <taxon>Micromonosporales</taxon>
        <taxon>Micromonosporaceae</taxon>
        <taxon>Micromonospora</taxon>
    </lineage>
</organism>
<name>A0A495JX21_9ACTN</name>
<reference evidence="1 2" key="1">
    <citation type="submission" date="2018-10" db="EMBL/GenBank/DDBJ databases">
        <title>Sequencing the genomes of 1000 actinobacteria strains.</title>
        <authorList>
            <person name="Klenk H.-P."/>
        </authorList>
    </citation>
    <scope>NUCLEOTIDE SEQUENCE [LARGE SCALE GENOMIC DNA]</scope>
    <source>
        <strain evidence="1 2">DSM 45175</strain>
    </source>
</reference>
<protein>
    <submittedName>
        <fullName evidence="1">Uncharacterized protein</fullName>
    </submittedName>
</protein>
<sequence length="148" mass="15854">MADLTDAERLAEASETIIGAIENGPWVLIPDPTLRALVGGYVAETCHTVASAAGLDQAMERAHDAMPQRLGTTLPVVTPDARERIAKHLWVADAGDPDTWDRIRAAETALAEYNAAGGSALRLVESDRRARLLAWADKILAIATSKKD</sequence>
<accession>A0A495JX21</accession>
<dbReference type="RefSeq" id="WP_121160682.1">
    <property type="nucleotide sequence ID" value="NZ_RBKT01000001.1"/>
</dbReference>
<evidence type="ECO:0000313" key="2">
    <source>
        <dbReference type="Proteomes" id="UP000277671"/>
    </source>
</evidence>
<dbReference type="Proteomes" id="UP000277671">
    <property type="component" value="Unassembled WGS sequence"/>
</dbReference>
<gene>
    <name evidence="1" type="ORF">BDK92_7207</name>
</gene>
<comment type="caution">
    <text evidence="1">The sequence shown here is derived from an EMBL/GenBank/DDBJ whole genome shotgun (WGS) entry which is preliminary data.</text>
</comment>
<evidence type="ECO:0000313" key="1">
    <source>
        <dbReference type="EMBL" id="RKR92729.1"/>
    </source>
</evidence>
<dbReference type="AlphaFoldDB" id="A0A495JX21"/>
<dbReference type="EMBL" id="RBKT01000001">
    <property type="protein sequence ID" value="RKR92729.1"/>
    <property type="molecule type" value="Genomic_DNA"/>
</dbReference>
<proteinExistence type="predicted"/>
<dbReference type="OrthoDB" id="10017906at2"/>
<keyword evidence="2" id="KW-1185">Reference proteome</keyword>